<sequence length="384" mass="44132">MANGNEKNPPNNQPLPPATAKPEIKILPKAAQQVSINKPPLILIHDLKNIDKIYSHADLENIYRLKVGTRRGLHIWIVDGAKVRRELYTNFISGGNDQRYKFIPPEEIWIDNAFSAEELEFTIIYQLHERELLKQGVGHEKAVSLAGEEELKARINQTESLDELRARLYRKTNGAKTENIAPAPAPPNKKADVSLGKPPMILIQDPNRAEKVYSHADLENIYRLKVGTRKGLHIWIVDGAKIRREIYIYFVLGGNDQRYKFIPMGEIWVDNAVSVEEMEFTILHEIYERELMLHQGLTYAKAHEQAAREEQKARINKNESLDDLRERWYKAQENLQKNEEQQKTEGIKNPVSHKQIPTQPSSHSHKNNISTNAQTQEKRAIDVS</sequence>
<feature type="compositionally biased region" description="Basic and acidic residues" evidence="1">
    <location>
        <begin position="335"/>
        <end position="346"/>
    </location>
</feature>
<dbReference type="EMBL" id="PCVG01000046">
    <property type="protein sequence ID" value="PIQ68506.1"/>
    <property type="molecule type" value="Genomic_DNA"/>
</dbReference>
<evidence type="ECO:0000256" key="1">
    <source>
        <dbReference type="SAM" id="MobiDB-lite"/>
    </source>
</evidence>
<evidence type="ECO:0000313" key="2">
    <source>
        <dbReference type="EMBL" id="PIQ68506.1"/>
    </source>
</evidence>
<dbReference type="AlphaFoldDB" id="A0A2H0KB82"/>
<feature type="region of interest" description="Disordered" evidence="1">
    <location>
        <begin position="335"/>
        <end position="384"/>
    </location>
</feature>
<accession>A0A2H0KB82</accession>
<gene>
    <name evidence="2" type="ORF">COV91_03780</name>
</gene>
<dbReference type="Proteomes" id="UP000229342">
    <property type="component" value="Unassembled WGS sequence"/>
</dbReference>
<protein>
    <submittedName>
        <fullName evidence="2">Uncharacterized protein</fullName>
    </submittedName>
</protein>
<evidence type="ECO:0000313" key="3">
    <source>
        <dbReference type="Proteomes" id="UP000229342"/>
    </source>
</evidence>
<feature type="compositionally biased region" description="Polar residues" evidence="1">
    <location>
        <begin position="355"/>
        <end position="375"/>
    </location>
</feature>
<reference evidence="2 3" key="1">
    <citation type="submission" date="2017-09" db="EMBL/GenBank/DDBJ databases">
        <title>Depth-based differentiation of microbial function through sediment-hosted aquifers and enrichment of novel symbionts in the deep terrestrial subsurface.</title>
        <authorList>
            <person name="Probst A.J."/>
            <person name="Ladd B."/>
            <person name="Jarett J.K."/>
            <person name="Geller-Mcgrath D.E."/>
            <person name="Sieber C.M."/>
            <person name="Emerson J.B."/>
            <person name="Anantharaman K."/>
            <person name="Thomas B.C."/>
            <person name="Malmstrom R."/>
            <person name="Stieglmeier M."/>
            <person name="Klingl A."/>
            <person name="Woyke T."/>
            <person name="Ryan C.M."/>
            <person name="Banfield J.F."/>
        </authorList>
    </citation>
    <scope>NUCLEOTIDE SEQUENCE [LARGE SCALE GENOMIC DNA]</scope>
    <source>
        <strain evidence="2">CG11_big_fil_rev_8_21_14_0_20_46_11</strain>
    </source>
</reference>
<comment type="caution">
    <text evidence="2">The sequence shown here is derived from an EMBL/GenBank/DDBJ whole genome shotgun (WGS) entry which is preliminary data.</text>
</comment>
<organism evidence="2 3">
    <name type="scientific">Candidatus Taylorbacteria bacterium CG11_big_fil_rev_8_21_14_0_20_46_11</name>
    <dbReference type="NCBI Taxonomy" id="1975025"/>
    <lineage>
        <taxon>Bacteria</taxon>
        <taxon>Candidatus Tayloriibacteriota</taxon>
    </lineage>
</organism>
<proteinExistence type="predicted"/>
<name>A0A2H0KB82_9BACT</name>
<feature type="region of interest" description="Disordered" evidence="1">
    <location>
        <begin position="1"/>
        <end position="20"/>
    </location>
</feature>
<feature type="compositionally biased region" description="Polar residues" evidence="1">
    <location>
        <begin position="1"/>
        <end position="10"/>
    </location>
</feature>